<dbReference type="GeneID" id="54782473"/>
<evidence type="ECO:0000313" key="3">
    <source>
        <dbReference type="Proteomes" id="UP000449547"/>
    </source>
</evidence>
<accession>A0A642URI0</accession>
<proteinExistence type="predicted"/>
<organism evidence="2 3">
    <name type="scientific">Diutina rugosa</name>
    <name type="common">Yeast</name>
    <name type="synonym">Candida rugosa</name>
    <dbReference type="NCBI Taxonomy" id="5481"/>
    <lineage>
        <taxon>Eukaryota</taxon>
        <taxon>Fungi</taxon>
        <taxon>Dikarya</taxon>
        <taxon>Ascomycota</taxon>
        <taxon>Saccharomycotina</taxon>
        <taxon>Pichiomycetes</taxon>
        <taxon>Debaryomycetaceae</taxon>
        <taxon>Diutina</taxon>
    </lineage>
</organism>
<evidence type="ECO:0000313" key="2">
    <source>
        <dbReference type="EMBL" id="KAA8900399.1"/>
    </source>
</evidence>
<dbReference type="AlphaFoldDB" id="A0A642URI0"/>
<dbReference type="Proteomes" id="UP000449547">
    <property type="component" value="Unassembled WGS sequence"/>
</dbReference>
<keyword evidence="3" id="KW-1185">Reference proteome</keyword>
<protein>
    <submittedName>
        <fullName evidence="2">Uncharacterized protein</fullName>
    </submittedName>
</protein>
<feature type="region of interest" description="Disordered" evidence="1">
    <location>
        <begin position="59"/>
        <end position="83"/>
    </location>
</feature>
<dbReference type="VEuPathDB" id="FungiDB:DIURU_003822"/>
<comment type="caution">
    <text evidence="2">The sequence shown here is derived from an EMBL/GenBank/DDBJ whole genome shotgun (WGS) entry which is preliminary data.</text>
</comment>
<name>A0A642URI0_DIURU</name>
<dbReference type="EMBL" id="SWFT01000112">
    <property type="protein sequence ID" value="KAA8900399.1"/>
    <property type="molecule type" value="Genomic_DNA"/>
</dbReference>
<evidence type="ECO:0000256" key="1">
    <source>
        <dbReference type="SAM" id="MobiDB-lite"/>
    </source>
</evidence>
<gene>
    <name evidence="2" type="ORF">DIURU_003822</name>
</gene>
<dbReference type="RefSeq" id="XP_034011399.1">
    <property type="nucleotide sequence ID" value="XM_034156627.1"/>
</dbReference>
<sequence>MTISNETESDTTACNSIIESFISSECGFATYTLLKDDVGNLFILYPNGTIHPAQKIASSPLKNGRVPTSPYGAHKTFKMPTPSSSTHDLIADWVHSTPGELQSRYSQCDAISLKRAPSRLSNGHHP</sequence>
<reference evidence="2 3" key="1">
    <citation type="submission" date="2019-07" db="EMBL/GenBank/DDBJ databases">
        <title>Genome assembly of two rare yeast pathogens: Diutina rugosa and Trichomonascus ciferrii.</title>
        <authorList>
            <person name="Mixao V."/>
            <person name="Saus E."/>
            <person name="Hansen A."/>
            <person name="Lass-Flor C."/>
            <person name="Gabaldon T."/>
        </authorList>
    </citation>
    <scope>NUCLEOTIDE SEQUENCE [LARGE SCALE GENOMIC DNA]</scope>
    <source>
        <strain evidence="2 3">CBS 613</strain>
    </source>
</reference>